<keyword evidence="11" id="KW-0961">Cell wall biogenesis/degradation</keyword>
<dbReference type="GO" id="GO:0071555">
    <property type="term" value="P:cell wall organization"/>
    <property type="evidence" value="ECO:0007669"/>
    <property type="project" value="UniProtKB-KW"/>
</dbReference>
<feature type="domain" description="Peptidase S11 D-Ala-D-Ala carboxypeptidase A C-terminal" evidence="17">
    <location>
        <begin position="289"/>
        <end position="380"/>
    </location>
</feature>
<accession>A0A833M9B1</accession>
<proteinExistence type="inferred from homology"/>
<evidence type="ECO:0000256" key="9">
    <source>
        <dbReference type="ARBA" id="ARBA00022960"/>
    </source>
</evidence>
<evidence type="ECO:0000256" key="16">
    <source>
        <dbReference type="SAM" id="Phobius"/>
    </source>
</evidence>
<keyword evidence="16" id="KW-0812">Transmembrane</keyword>
<dbReference type="InterPro" id="IPR012338">
    <property type="entry name" value="Beta-lactam/transpept-like"/>
</dbReference>
<feature type="transmembrane region" description="Helical" evidence="16">
    <location>
        <begin position="390"/>
        <end position="411"/>
    </location>
</feature>
<evidence type="ECO:0000256" key="5">
    <source>
        <dbReference type="ARBA" id="ARBA00022645"/>
    </source>
</evidence>
<dbReference type="RefSeq" id="WP_151864435.1">
    <property type="nucleotide sequence ID" value="NZ_WBZB01000004.1"/>
</dbReference>
<evidence type="ECO:0000256" key="2">
    <source>
        <dbReference type="ARBA" id="ARBA00004752"/>
    </source>
</evidence>
<evidence type="ECO:0000256" key="7">
    <source>
        <dbReference type="ARBA" id="ARBA00022729"/>
    </source>
</evidence>
<dbReference type="EC" id="3.4.16.4" evidence="4"/>
<evidence type="ECO:0000256" key="10">
    <source>
        <dbReference type="ARBA" id="ARBA00022984"/>
    </source>
</evidence>
<reference evidence="18 19" key="1">
    <citation type="submission" date="2019-10" db="EMBL/GenBank/DDBJ databases">
        <title>Alkaliphilus serpentinus sp. nov. and Alkaliphilus pronyensis sp. nov., two novel anaerobic alkaliphilic species isolated from the serpentinized-hosted hydrothermal field of the Prony Bay (New Caledonia).</title>
        <authorList>
            <person name="Postec A."/>
        </authorList>
    </citation>
    <scope>NUCLEOTIDE SEQUENCE [LARGE SCALE GENOMIC DNA]</scope>
    <source>
        <strain evidence="18 19">LacT</strain>
    </source>
</reference>
<keyword evidence="16" id="KW-1133">Transmembrane helix</keyword>
<dbReference type="UniPathway" id="UPA00219"/>
<keyword evidence="8" id="KW-0378">Hydrolase</keyword>
<feature type="active site" description="Acyl-ester intermediate" evidence="13">
    <location>
        <position position="61"/>
    </location>
</feature>
<feature type="active site" description="Acyl-ester intermediate" evidence="13">
    <location>
        <position position="64"/>
    </location>
</feature>
<dbReference type="Gene3D" id="3.40.710.10">
    <property type="entry name" value="DD-peptidase/beta-lactamase superfamily"/>
    <property type="match status" value="1"/>
</dbReference>
<dbReference type="GO" id="GO:0008360">
    <property type="term" value="P:regulation of cell shape"/>
    <property type="evidence" value="ECO:0007669"/>
    <property type="project" value="UniProtKB-KW"/>
</dbReference>
<evidence type="ECO:0000256" key="14">
    <source>
        <dbReference type="PIRSR" id="PIRSR618044-2"/>
    </source>
</evidence>
<evidence type="ECO:0000256" key="4">
    <source>
        <dbReference type="ARBA" id="ARBA00012448"/>
    </source>
</evidence>
<dbReference type="Pfam" id="PF00768">
    <property type="entry name" value="Peptidase_S11"/>
    <property type="match status" value="1"/>
</dbReference>
<sequence length="439" mass="49586">MKTSAKIFKALIVTLIIFLGLTTLTYATPPTITAPNAIIMDYETGNVLYQHNAHEVTYPASTTKALTAIIAIETLDLDEEITVDYDIYVPGSSMYLLKGESFTVRELIQALLVRSANDVAELLAIRISGSVEEFAVLMNKRAKEMGALNTTFTNPHGLPDEDHLTTAYDLAAIARYAMENEFFRETILIDFLTFDETEQTPEKRYFRNTNRFLWATGGGNQIIYNGKYIDIKYDIVDGVKTGYTRDAQQTIITSAVKDGRRLIVVVLGAQSTNVYLDARTLIDYGFDNFQEVQLVGANNFQQEILVDNALVENLSLYTNKDLSAILPKDFDINSITKEVIINDGIIAPLEAGTTLGKLVYRAGDQILGEVDLIVNEAIEAKPIFIRSKRFLHIIIGVILFIILWQIFINYLRYRKKRRQFISYSGRSSYHFSKSLMKKR</sequence>
<dbReference type="SUPFAM" id="SSF69189">
    <property type="entry name" value="Penicillin-binding protein associated domain"/>
    <property type="match status" value="1"/>
</dbReference>
<keyword evidence="6" id="KW-0645">Protease</keyword>
<dbReference type="SUPFAM" id="SSF56601">
    <property type="entry name" value="beta-lactamase/transpeptidase-like"/>
    <property type="match status" value="1"/>
</dbReference>
<dbReference type="AlphaFoldDB" id="A0A833M9B1"/>
<keyword evidence="7" id="KW-0732">Signal</keyword>
<evidence type="ECO:0000256" key="1">
    <source>
        <dbReference type="ARBA" id="ARBA00003217"/>
    </source>
</evidence>
<evidence type="ECO:0000313" key="18">
    <source>
        <dbReference type="EMBL" id="KAB3533110.1"/>
    </source>
</evidence>
<evidence type="ECO:0000256" key="3">
    <source>
        <dbReference type="ARBA" id="ARBA00007164"/>
    </source>
</evidence>
<dbReference type="GO" id="GO:0009252">
    <property type="term" value="P:peptidoglycan biosynthetic process"/>
    <property type="evidence" value="ECO:0007669"/>
    <property type="project" value="UniProtKB-UniPathway"/>
</dbReference>
<evidence type="ECO:0000256" key="12">
    <source>
        <dbReference type="ARBA" id="ARBA00034000"/>
    </source>
</evidence>
<evidence type="ECO:0000259" key="17">
    <source>
        <dbReference type="SMART" id="SM00936"/>
    </source>
</evidence>
<evidence type="ECO:0000256" key="13">
    <source>
        <dbReference type="PIRSR" id="PIRSR618044-1"/>
    </source>
</evidence>
<dbReference type="GO" id="GO:0009002">
    <property type="term" value="F:serine-type D-Ala-D-Ala carboxypeptidase activity"/>
    <property type="evidence" value="ECO:0007669"/>
    <property type="project" value="UniProtKB-EC"/>
</dbReference>
<keyword evidence="5 18" id="KW-0121">Carboxypeptidase</keyword>
<dbReference type="PANTHER" id="PTHR21581">
    <property type="entry name" value="D-ALANYL-D-ALANINE CARBOXYPEPTIDASE"/>
    <property type="match status" value="1"/>
</dbReference>
<dbReference type="OrthoDB" id="9791132at2"/>
<evidence type="ECO:0000256" key="6">
    <source>
        <dbReference type="ARBA" id="ARBA00022670"/>
    </source>
</evidence>
<dbReference type="PRINTS" id="PR00725">
    <property type="entry name" value="DADACBPTASE1"/>
</dbReference>
<name>A0A833M9B1_9FIRM</name>
<protein>
    <recommendedName>
        <fullName evidence="4">serine-type D-Ala-D-Ala carboxypeptidase</fullName>
        <ecNumber evidence="4">3.4.16.4</ecNumber>
    </recommendedName>
</protein>
<comment type="catalytic activity">
    <reaction evidence="12">
        <text>Preferential cleavage: (Ac)2-L-Lys-D-Ala-|-D-Ala. Also transpeptidation of peptidyl-alanyl moieties that are N-acyl substituents of D-alanine.</text>
        <dbReference type="EC" id="3.4.16.4"/>
    </reaction>
</comment>
<evidence type="ECO:0000256" key="15">
    <source>
        <dbReference type="RuleBase" id="RU004016"/>
    </source>
</evidence>
<comment type="pathway">
    <text evidence="2">Cell wall biogenesis; peptidoglycan biosynthesis.</text>
</comment>
<dbReference type="SMART" id="SM00936">
    <property type="entry name" value="PBP5_C"/>
    <property type="match status" value="1"/>
</dbReference>
<dbReference type="InterPro" id="IPR015956">
    <property type="entry name" value="Peniciliin-bd_prot_C_sf"/>
</dbReference>
<keyword evidence="9" id="KW-0133">Cell shape</keyword>
<dbReference type="InterPro" id="IPR037167">
    <property type="entry name" value="Peptidase_S11_C_sf"/>
</dbReference>
<comment type="function">
    <text evidence="1">Removes C-terminal D-alanyl residues from sugar-peptide cell wall precursors.</text>
</comment>
<dbReference type="PANTHER" id="PTHR21581:SF6">
    <property type="entry name" value="TRAFFICKING PROTEIN PARTICLE COMPLEX SUBUNIT 12"/>
    <property type="match status" value="1"/>
</dbReference>
<dbReference type="GO" id="GO:0006508">
    <property type="term" value="P:proteolysis"/>
    <property type="evidence" value="ECO:0007669"/>
    <property type="project" value="UniProtKB-KW"/>
</dbReference>
<keyword evidence="10" id="KW-0573">Peptidoglycan synthesis</keyword>
<keyword evidence="16" id="KW-0472">Membrane</keyword>
<dbReference type="InterPro" id="IPR012907">
    <property type="entry name" value="Peptidase_S11_C"/>
</dbReference>
<feature type="binding site" evidence="14">
    <location>
        <position position="240"/>
    </location>
    <ligand>
        <name>substrate</name>
    </ligand>
</feature>
<evidence type="ECO:0000256" key="8">
    <source>
        <dbReference type="ARBA" id="ARBA00022801"/>
    </source>
</evidence>
<dbReference type="InterPro" id="IPR001967">
    <property type="entry name" value="Peptidase_S11_N"/>
</dbReference>
<dbReference type="InterPro" id="IPR018044">
    <property type="entry name" value="Peptidase_S11"/>
</dbReference>
<keyword evidence="19" id="KW-1185">Reference proteome</keyword>
<organism evidence="18 19">
    <name type="scientific">Alkaliphilus serpentinus</name>
    <dbReference type="NCBI Taxonomy" id="1482731"/>
    <lineage>
        <taxon>Bacteria</taxon>
        <taxon>Bacillati</taxon>
        <taxon>Bacillota</taxon>
        <taxon>Clostridia</taxon>
        <taxon>Peptostreptococcales</taxon>
        <taxon>Natronincolaceae</taxon>
        <taxon>Alkaliphilus</taxon>
    </lineage>
</organism>
<feature type="active site" evidence="13">
    <location>
        <position position="115"/>
    </location>
</feature>
<dbReference type="Pfam" id="PF07943">
    <property type="entry name" value="PBP5_C"/>
    <property type="match status" value="1"/>
</dbReference>
<comment type="similarity">
    <text evidence="3 15">Belongs to the peptidase S11 family.</text>
</comment>
<gene>
    <name evidence="18" type="ORF">F8153_00750</name>
</gene>
<dbReference type="EMBL" id="WBZB01000004">
    <property type="protein sequence ID" value="KAB3533110.1"/>
    <property type="molecule type" value="Genomic_DNA"/>
</dbReference>
<dbReference type="Proteomes" id="UP000465601">
    <property type="component" value="Unassembled WGS sequence"/>
</dbReference>
<evidence type="ECO:0000256" key="11">
    <source>
        <dbReference type="ARBA" id="ARBA00023316"/>
    </source>
</evidence>
<comment type="caution">
    <text evidence="18">The sequence shown here is derived from an EMBL/GenBank/DDBJ whole genome shotgun (WGS) entry which is preliminary data.</text>
</comment>
<dbReference type="Gene3D" id="2.60.410.10">
    <property type="entry name" value="D-Ala-D-Ala carboxypeptidase, C-terminal domain"/>
    <property type="match status" value="1"/>
</dbReference>
<evidence type="ECO:0000313" key="19">
    <source>
        <dbReference type="Proteomes" id="UP000465601"/>
    </source>
</evidence>